<keyword evidence="1" id="KW-0175">Coiled coil</keyword>
<accession>B2VJU4</accession>
<reference evidence="3 4" key="1">
    <citation type="journal article" date="2008" name="Environ. Microbiol.">
        <title>The genome of Erwinia tasmaniensis strain Et1/99, a non-pathogenic bacterium in the genus Erwinia.</title>
        <authorList>
            <person name="Kube M."/>
            <person name="Migdoll A.M."/>
            <person name="Mueller I."/>
            <person name="Kuhl H."/>
            <person name="Beck A."/>
            <person name="Reinhardt R."/>
            <person name="Geider K."/>
        </authorList>
    </citation>
    <scope>NUCLEOTIDE SEQUENCE [LARGE SCALE GENOMIC DNA]</scope>
    <source>
        <strain evidence="4">DSM 17950 / CFBP 7177 / CIP 109463 / NCPPB 4357 / Et1/99</strain>
    </source>
</reference>
<dbReference type="RefSeq" id="WP_012442916.1">
    <property type="nucleotide sequence ID" value="NC_010694.1"/>
</dbReference>
<dbReference type="Proteomes" id="UP000001726">
    <property type="component" value="Chromosome"/>
</dbReference>
<dbReference type="EMBL" id="CU468135">
    <property type="protein sequence ID" value="CAO98289.1"/>
    <property type="molecule type" value="Genomic_DNA"/>
</dbReference>
<feature type="compositionally biased region" description="Basic and acidic residues" evidence="2">
    <location>
        <begin position="1"/>
        <end position="22"/>
    </location>
</feature>
<dbReference type="KEGG" id="eta:ETA_32430"/>
<evidence type="ECO:0000313" key="3">
    <source>
        <dbReference type="EMBL" id="CAO98289.1"/>
    </source>
</evidence>
<dbReference type="HOGENOM" id="CLU_1803181_0_0_6"/>
<name>B2VJU4_ERWT9</name>
<sequence length="143" mass="16265">MDIRPTDSKDILPDNQESHTSDRACSQLKRRLGNIEYSNEPLPKATKEKKSSSLNVVEQPDITALLENKQKLEESLVILQKKLEINTNVTGEYIKNDAERDAQLAYLNEYTLNQMKDIEKQLAETNKQLSELKKEDASSRSGS</sequence>
<protein>
    <submittedName>
        <fullName evidence="3">Uncharacterized protein</fullName>
    </submittedName>
</protein>
<feature type="region of interest" description="Disordered" evidence="2">
    <location>
        <begin position="1"/>
        <end position="55"/>
    </location>
</feature>
<keyword evidence="4" id="KW-1185">Reference proteome</keyword>
<evidence type="ECO:0000256" key="2">
    <source>
        <dbReference type="SAM" id="MobiDB-lite"/>
    </source>
</evidence>
<feature type="coiled-coil region" evidence="1">
    <location>
        <begin position="108"/>
        <end position="135"/>
    </location>
</feature>
<organism evidence="3 4">
    <name type="scientific">Erwinia tasmaniensis (strain DSM 17950 / CFBP 7177 / CIP 109463 / NCPPB 4357 / Et1/99)</name>
    <dbReference type="NCBI Taxonomy" id="465817"/>
    <lineage>
        <taxon>Bacteria</taxon>
        <taxon>Pseudomonadati</taxon>
        <taxon>Pseudomonadota</taxon>
        <taxon>Gammaproteobacteria</taxon>
        <taxon>Enterobacterales</taxon>
        <taxon>Erwiniaceae</taxon>
        <taxon>Erwinia</taxon>
    </lineage>
</organism>
<evidence type="ECO:0000256" key="1">
    <source>
        <dbReference type="SAM" id="Coils"/>
    </source>
</evidence>
<proteinExistence type="predicted"/>
<evidence type="ECO:0000313" key="4">
    <source>
        <dbReference type="Proteomes" id="UP000001726"/>
    </source>
</evidence>
<dbReference type="OrthoDB" id="9978979at2"/>
<gene>
    <name evidence="3" type="ordered locus">ETA_32430</name>
</gene>
<dbReference type="AlphaFoldDB" id="B2VJU4"/>